<dbReference type="RefSeq" id="WP_341725997.1">
    <property type="nucleotide sequence ID" value="NZ_JBBWWT010000004.1"/>
</dbReference>
<dbReference type="Gene3D" id="3.40.50.150">
    <property type="entry name" value="Vaccinia Virus protein VP39"/>
    <property type="match status" value="1"/>
</dbReference>
<feature type="domain" description="Methyltransferase type 11" evidence="4">
    <location>
        <begin position="46"/>
        <end position="137"/>
    </location>
</feature>
<dbReference type="SUPFAM" id="SSF53335">
    <property type="entry name" value="S-adenosyl-L-methionine-dependent methyltransferases"/>
    <property type="match status" value="1"/>
</dbReference>
<dbReference type="InterPro" id="IPR029063">
    <property type="entry name" value="SAM-dependent_MTases_sf"/>
</dbReference>
<keyword evidence="6" id="KW-1185">Reference proteome</keyword>
<keyword evidence="3" id="KW-0808">Transferase</keyword>
<dbReference type="InterPro" id="IPR013216">
    <property type="entry name" value="Methyltransf_11"/>
</dbReference>
<organism evidence="5 6">
    <name type="scientific">Pseudoxanthomonas putridarboris</name>
    <dbReference type="NCBI Taxonomy" id="752605"/>
    <lineage>
        <taxon>Bacteria</taxon>
        <taxon>Pseudomonadati</taxon>
        <taxon>Pseudomonadota</taxon>
        <taxon>Gammaproteobacteria</taxon>
        <taxon>Lysobacterales</taxon>
        <taxon>Lysobacteraceae</taxon>
        <taxon>Pseudoxanthomonas</taxon>
    </lineage>
</organism>
<accession>A0ABU9J355</accession>
<dbReference type="CDD" id="cd02440">
    <property type="entry name" value="AdoMet_MTases"/>
    <property type="match status" value="1"/>
</dbReference>
<evidence type="ECO:0000313" key="6">
    <source>
        <dbReference type="Proteomes" id="UP001459204"/>
    </source>
</evidence>
<dbReference type="Proteomes" id="UP001459204">
    <property type="component" value="Unassembled WGS sequence"/>
</dbReference>
<reference evidence="5 6" key="1">
    <citation type="submission" date="2024-04" db="EMBL/GenBank/DDBJ databases">
        <title>Draft genome sequence of Pseudoxanthomonas putridarboris WD12.</title>
        <authorList>
            <person name="Oh J."/>
        </authorList>
    </citation>
    <scope>NUCLEOTIDE SEQUENCE [LARGE SCALE GENOMIC DNA]</scope>
    <source>
        <strain evidence="5 6">WD12</strain>
    </source>
</reference>
<dbReference type="PANTHER" id="PTHR44942">
    <property type="entry name" value="METHYLTRANSF_11 DOMAIN-CONTAINING PROTEIN"/>
    <property type="match status" value="1"/>
</dbReference>
<dbReference type="GO" id="GO:0008168">
    <property type="term" value="F:methyltransferase activity"/>
    <property type="evidence" value="ECO:0007669"/>
    <property type="project" value="UniProtKB-KW"/>
</dbReference>
<dbReference type="GO" id="GO:0032259">
    <property type="term" value="P:methylation"/>
    <property type="evidence" value="ECO:0007669"/>
    <property type="project" value="UniProtKB-KW"/>
</dbReference>
<dbReference type="InterPro" id="IPR051052">
    <property type="entry name" value="Diverse_substrate_MTase"/>
</dbReference>
<dbReference type="Pfam" id="PF08241">
    <property type="entry name" value="Methyltransf_11"/>
    <property type="match status" value="1"/>
</dbReference>
<sequence length="267" mass="29127">MTATAPTERFSSRVEDYVRHRPDYPPALLDWLRREHGVEAGWRVADIGAGTGISSRMFLQAGHAVAAVEPNAAMRAAAVEALSGFPGFRAVDGSAEATTLDDASVDLVSAAQAFHWFDPVRVRAEWARILRPGGLAVVYWNSRRLSGTPFLAGYEALLSEYGTDYAAVAERHPDDDAMRRWFGDGWRGSVVFPHAQSMDFAGLRGRLLSSSYAPQLGHPAHAPMLEALRRLFEATAEAGRVRLDYDTRAFVGTLDDATAPSSKEPLP</sequence>
<gene>
    <name evidence="5" type="ORF">AAD027_10595</name>
</gene>
<evidence type="ECO:0000256" key="1">
    <source>
        <dbReference type="ARBA" id="ARBA00008361"/>
    </source>
</evidence>
<comment type="caution">
    <text evidence="5">The sequence shown here is derived from an EMBL/GenBank/DDBJ whole genome shotgun (WGS) entry which is preliminary data.</text>
</comment>
<dbReference type="PANTHER" id="PTHR44942:SF4">
    <property type="entry name" value="METHYLTRANSFERASE TYPE 11 DOMAIN-CONTAINING PROTEIN"/>
    <property type="match status" value="1"/>
</dbReference>
<evidence type="ECO:0000259" key="4">
    <source>
        <dbReference type="Pfam" id="PF08241"/>
    </source>
</evidence>
<protein>
    <submittedName>
        <fullName evidence="5">Class I SAM-dependent methyltransferase</fullName>
    </submittedName>
</protein>
<keyword evidence="2 5" id="KW-0489">Methyltransferase</keyword>
<evidence type="ECO:0000256" key="2">
    <source>
        <dbReference type="ARBA" id="ARBA00022603"/>
    </source>
</evidence>
<evidence type="ECO:0000256" key="3">
    <source>
        <dbReference type="ARBA" id="ARBA00022679"/>
    </source>
</evidence>
<evidence type="ECO:0000313" key="5">
    <source>
        <dbReference type="EMBL" id="MEL1264811.1"/>
    </source>
</evidence>
<proteinExistence type="inferred from homology"/>
<name>A0ABU9J355_9GAMM</name>
<dbReference type="EMBL" id="JBBWWT010000004">
    <property type="protein sequence ID" value="MEL1264811.1"/>
    <property type="molecule type" value="Genomic_DNA"/>
</dbReference>
<comment type="similarity">
    <text evidence="1">Belongs to the methyltransferase superfamily.</text>
</comment>